<protein>
    <submittedName>
        <fullName evidence="1">Ketosteroid isomerase-like protein</fullName>
    </submittedName>
</protein>
<organism evidence="1 2">
    <name type="scientific">Sphingobium jiangsuense</name>
    <dbReference type="NCBI Taxonomy" id="870476"/>
    <lineage>
        <taxon>Bacteria</taxon>
        <taxon>Pseudomonadati</taxon>
        <taxon>Pseudomonadota</taxon>
        <taxon>Alphaproteobacteria</taxon>
        <taxon>Sphingomonadales</taxon>
        <taxon>Sphingomonadaceae</taxon>
        <taxon>Sphingobium</taxon>
    </lineage>
</organism>
<dbReference type="GO" id="GO:0016853">
    <property type="term" value="F:isomerase activity"/>
    <property type="evidence" value="ECO:0007669"/>
    <property type="project" value="UniProtKB-KW"/>
</dbReference>
<dbReference type="Gene3D" id="3.10.450.50">
    <property type="match status" value="1"/>
</dbReference>
<dbReference type="InterPro" id="IPR032710">
    <property type="entry name" value="NTF2-like_dom_sf"/>
</dbReference>
<comment type="caution">
    <text evidence="1">The sequence shown here is derived from an EMBL/GenBank/DDBJ whole genome shotgun (WGS) entry which is preliminary data.</text>
</comment>
<proteinExistence type="predicted"/>
<dbReference type="AlphaFoldDB" id="A0A7W6FQF8"/>
<gene>
    <name evidence="1" type="ORF">GGR43_002586</name>
</gene>
<sequence length="129" mass="14645">MMENREALAAGQRLFDTEQNGDLTDLHDIFAPGAQVWHNTDDRLTDIPTTIANLEKIRGSARRFEYVDIRRRPTPDGFVQQHMLVVEMPDGRAIMDRCCCICIVKDGRIERMDAYHDSAATGAMAHKRA</sequence>
<dbReference type="RefSeq" id="WP_188072362.1">
    <property type="nucleotide sequence ID" value="NZ_BSPS01000003.1"/>
</dbReference>
<dbReference type="SUPFAM" id="SSF54427">
    <property type="entry name" value="NTF2-like"/>
    <property type="match status" value="1"/>
</dbReference>
<dbReference type="Proteomes" id="UP000571950">
    <property type="component" value="Unassembled WGS sequence"/>
</dbReference>
<evidence type="ECO:0000313" key="2">
    <source>
        <dbReference type="Proteomes" id="UP000571950"/>
    </source>
</evidence>
<accession>A0A7W6FQF8</accession>
<reference evidence="1 2" key="1">
    <citation type="submission" date="2020-08" db="EMBL/GenBank/DDBJ databases">
        <title>Genomic Encyclopedia of Type Strains, Phase IV (KMG-IV): sequencing the most valuable type-strain genomes for metagenomic binning, comparative biology and taxonomic classification.</title>
        <authorList>
            <person name="Goeker M."/>
        </authorList>
    </citation>
    <scope>NUCLEOTIDE SEQUENCE [LARGE SCALE GENOMIC DNA]</scope>
    <source>
        <strain evidence="1 2">DSM 26189</strain>
    </source>
</reference>
<keyword evidence="2" id="KW-1185">Reference proteome</keyword>
<evidence type="ECO:0000313" key="1">
    <source>
        <dbReference type="EMBL" id="MBB3926863.1"/>
    </source>
</evidence>
<name>A0A7W6FQF8_9SPHN</name>
<keyword evidence="1" id="KW-0413">Isomerase</keyword>
<dbReference type="EMBL" id="JACIDT010000008">
    <property type="protein sequence ID" value="MBB3926863.1"/>
    <property type="molecule type" value="Genomic_DNA"/>
</dbReference>